<sequence length="1504" mass="165855">ADPKDADELATAWQTLLAASLSTWPSSTPGSPPLSVPALVSFARSMLHALPSSSHDTLPSASNAQALSELLVDTIWALDAQIDDHIADTKASASAAGEGKEDAKEADVVAAQKAKAALEKDKETLAELVKRLSRGGVLDPGMARERLDSALVSSAGLIADKTSFERREIRTRTALFYKQNKYNLLREQSEGFSKLLAEITSSLPPSHPTTTGRPQESKEAMLERVRPVWEHLLSLIGYFDLDPNRALDVILDVFSVHIGGYWSFFLALLSLSPWKGNSKRMSWSSEDAPRPQTKPLRGQYRQKDLDEILRIAEGDAAPTLSTDEASQAKVMAQVLGFKFRHYQAPDVKEVAPPNLSLMAALLIREGFVTLDDLYPHLSPSDEDMGDREHKAYLASIDARIAAAKVNRLAMAGALADSGSSAPAPKPRAPAADTKVPEEKQEKQMPNQKLDLLVALLGVGALRPGLAILTKFPWLKDAHPAVADLLIRVMRHSITPLFDAKCPPRVERSPSWQQPRARYGPAGVQPPPPRKTMLTLCAPTPPGTMSVDFIYFFPDWSERVPLCATLEDLEDVIEPIMAFVGLQVSRDTLFMTKFLRLVRQQILPVRLSIDPETKKIVKVDPEHPVMRFSMRILRLYMLPALPLIRGNAVATVEVWNVMRFFEITLRWRFYGEWKTHAYKTHPELRVRAVQADREAKGILRRLSSNTAETLLGPVAKLAHGNPIIFFTAAVNQIMAYDNLAMVVILSLRYVTTMGFDVLLYVVLEALANAGKPRVKDDGVNISDWLQSLASFTGMLFRRYTADLTPILSYTAHQLFQNAMTETVVLKELVWKMAGIEPLPSLNDLQVQAMAGGPALRTEAIASTIRGAKADPADMVLKGPARLKKALLESGLARPLLIQIAQLRESAAYRAENAHLKSLASLFDGIHGVLMQYLELLVVGGGAEGEFVKGVVPSLGEMGGTYGISAPVCMSILRPTLVGPLKVAAAELQEQERLASERQEKLLKATLAEKRSKDSRVASPAVGAAGDSKMPVDQKQVETPVIKVADGDVEMTNSDTALPLKPPSPWVPELEALFGDVEKIVPKPADRMCSPGFYITFWQLSTYDLSPPTARYDETLTSLRTLLKEEGEKLRVAERSSSRSLRITANGHRQRQTRLNEFIQTLMTEIKEQAASRVFTLKRLAMEHPAWFSPSASSASTLTGVVVEHCILPRALLSPMDADFSAQIIKVIHGLGARHWHTLAIYDRILGDHIRVVAFSCSEYEAKNYGRFLAGILADLYKWFQKEEVFTAENRTKVNGKPVWLRGFQRLYSEKDPVEASSVLAWPQFQMILRKWHRKLSNSLIECIQTGEYMHVYNAIIILKEVLPVFPLAAVHPDQGTYLNNVMETFIAKEDRGDLKILARAYHASLKKREPLWTPVKVGVQKVLHGTTSARQAAPTTPTAARPADDRPKAVPSTPVASAANGEKTARPASAVQTPSAPRAQLATNGDKLAPSSTKNTIERYVYAII</sequence>
<feature type="non-terminal residue" evidence="1">
    <location>
        <position position="1"/>
    </location>
</feature>
<proteinExistence type="predicted"/>
<reference evidence="1" key="1">
    <citation type="submission" date="2021-02" db="EMBL/GenBank/DDBJ databases">
        <authorList>
            <consortium name="DOE Joint Genome Institute"/>
            <person name="Ahrendt S."/>
            <person name="Looney B.P."/>
            <person name="Miyauchi S."/>
            <person name="Morin E."/>
            <person name="Drula E."/>
            <person name="Courty P.E."/>
            <person name="Chicoki N."/>
            <person name="Fauchery L."/>
            <person name="Kohler A."/>
            <person name="Kuo A."/>
            <person name="Labutti K."/>
            <person name="Pangilinan J."/>
            <person name="Lipzen A."/>
            <person name="Riley R."/>
            <person name="Andreopoulos W."/>
            <person name="He G."/>
            <person name="Johnson J."/>
            <person name="Barry K.W."/>
            <person name="Grigoriev I.V."/>
            <person name="Nagy L."/>
            <person name="Hibbett D."/>
            <person name="Henrissat B."/>
            <person name="Matheny P.B."/>
            <person name="Labbe J."/>
            <person name="Martin F."/>
        </authorList>
    </citation>
    <scope>NUCLEOTIDE SEQUENCE</scope>
    <source>
        <strain evidence="1">EC-137</strain>
    </source>
</reference>
<gene>
    <name evidence="1" type="ORF">K488DRAFT_50816</name>
</gene>
<evidence type="ECO:0000313" key="1">
    <source>
        <dbReference type="EMBL" id="KAI0032028.1"/>
    </source>
</evidence>
<evidence type="ECO:0000313" key="2">
    <source>
        <dbReference type="Proteomes" id="UP000814128"/>
    </source>
</evidence>
<name>A0ACB8QKB0_9AGAM</name>
<comment type="caution">
    <text evidence="1">The sequence shown here is derived from an EMBL/GenBank/DDBJ whole genome shotgun (WGS) entry which is preliminary data.</text>
</comment>
<accession>A0ACB8QKB0</accession>
<reference evidence="1" key="2">
    <citation type="journal article" date="2022" name="New Phytol.">
        <title>Evolutionary transition to the ectomycorrhizal habit in the genomes of a hyperdiverse lineage of mushroom-forming fungi.</title>
        <authorList>
            <person name="Looney B."/>
            <person name="Miyauchi S."/>
            <person name="Morin E."/>
            <person name="Drula E."/>
            <person name="Courty P.E."/>
            <person name="Kohler A."/>
            <person name="Kuo A."/>
            <person name="LaButti K."/>
            <person name="Pangilinan J."/>
            <person name="Lipzen A."/>
            <person name="Riley R."/>
            <person name="Andreopoulos W."/>
            <person name="He G."/>
            <person name="Johnson J."/>
            <person name="Nolan M."/>
            <person name="Tritt A."/>
            <person name="Barry K.W."/>
            <person name="Grigoriev I.V."/>
            <person name="Nagy L.G."/>
            <person name="Hibbett D."/>
            <person name="Henrissat B."/>
            <person name="Matheny P.B."/>
            <person name="Labbe J."/>
            <person name="Martin F.M."/>
        </authorList>
    </citation>
    <scope>NUCLEOTIDE SEQUENCE</scope>
    <source>
        <strain evidence="1">EC-137</strain>
    </source>
</reference>
<protein>
    <submittedName>
        <fullName evidence="1">Transcription factor/nuclear export subunit protein 2-domain-containing protein</fullName>
    </submittedName>
</protein>
<organism evidence="1 2">
    <name type="scientific">Vararia minispora EC-137</name>
    <dbReference type="NCBI Taxonomy" id="1314806"/>
    <lineage>
        <taxon>Eukaryota</taxon>
        <taxon>Fungi</taxon>
        <taxon>Dikarya</taxon>
        <taxon>Basidiomycota</taxon>
        <taxon>Agaricomycotina</taxon>
        <taxon>Agaricomycetes</taxon>
        <taxon>Russulales</taxon>
        <taxon>Lachnocladiaceae</taxon>
        <taxon>Vararia</taxon>
    </lineage>
</organism>
<keyword evidence="2" id="KW-1185">Reference proteome</keyword>
<dbReference type="EMBL" id="MU273559">
    <property type="protein sequence ID" value="KAI0032028.1"/>
    <property type="molecule type" value="Genomic_DNA"/>
</dbReference>
<dbReference type="Proteomes" id="UP000814128">
    <property type="component" value="Unassembled WGS sequence"/>
</dbReference>